<feature type="signal peptide" evidence="1">
    <location>
        <begin position="1"/>
        <end position="24"/>
    </location>
</feature>
<proteinExistence type="predicted"/>
<evidence type="ECO:0000313" key="2">
    <source>
        <dbReference type="EMBL" id="MBP2167660.1"/>
    </source>
</evidence>
<gene>
    <name evidence="2" type="ORF">J2125_000852</name>
</gene>
<organism evidence="2 3">
    <name type="scientific">Winslowiella toletana</name>
    <dbReference type="NCBI Taxonomy" id="92490"/>
    <lineage>
        <taxon>Bacteria</taxon>
        <taxon>Pseudomonadati</taxon>
        <taxon>Pseudomonadota</taxon>
        <taxon>Gammaproteobacteria</taxon>
        <taxon>Enterobacterales</taxon>
        <taxon>Erwiniaceae</taxon>
        <taxon>Winslowiella</taxon>
    </lineage>
</organism>
<comment type="caution">
    <text evidence="2">The sequence shown here is derived from an EMBL/GenBank/DDBJ whole genome shotgun (WGS) entry which is preliminary data.</text>
</comment>
<dbReference type="Proteomes" id="UP001195624">
    <property type="component" value="Unassembled WGS sequence"/>
</dbReference>
<name>A0ABS4P4T8_9GAMM</name>
<protein>
    <submittedName>
        <fullName evidence="2">Uncharacterized protein</fullName>
    </submittedName>
</protein>
<dbReference type="EMBL" id="JAGGMQ010000001">
    <property type="protein sequence ID" value="MBP2167660.1"/>
    <property type="molecule type" value="Genomic_DNA"/>
</dbReference>
<sequence length="61" mass="6794">MTRKIIGLFLVLMAGAASFSSAYACNLTWPHAADYCHEHCKYNTSDISRFICELGSKPSHQ</sequence>
<dbReference type="PROSITE" id="PS51257">
    <property type="entry name" value="PROKAR_LIPOPROTEIN"/>
    <property type="match status" value="1"/>
</dbReference>
<evidence type="ECO:0000313" key="3">
    <source>
        <dbReference type="Proteomes" id="UP001195624"/>
    </source>
</evidence>
<accession>A0ABS4P4T8</accession>
<reference evidence="3" key="1">
    <citation type="submission" date="2023-07" db="EMBL/GenBank/DDBJ databases">
        <title>Genome mining of underrepresented organisms for secondary metabolites.</title>
        <authorList>
            <person name="D'Agostino P.M."/>
        </authorList>
    </citation>
    <scope>NUCLEOTIDE SEQUENCE [LARGE SCALE GENOMIC DNA]</scope>
    <source>
        <strain evidence="3">WS4403</strain>
    </source>
</reference>
<keyword evidence="1" id="KW-0732">Signal</keyword>
<evidence type="ECO:0000256" key="1">
    <source>
        <dbReference type="SAM" id="SignalP"/>
    </source>
</evidence>
<feature type="chain" id="PRO_5045520985" evidence="1">
    <location>
        <begin position="25"/>
        <end position="61"/>
    </location>
</feature>
<keyword evidence="3" id="KW-1185">Reference proteome</keyword>